<evidence type="ECO:0000313" key="8">
    <source>
        <dbReference type="Proteomes" id="UP000029665"/>
    </source>
</evidence>
<dbReference type="GO" id="GO:0008270">
    <property type="term" value="F:zinc ion binding"/>
    <property type="evidence" value="ECO:0007669"/>
    <property type="project" value="UniProtKB-KW"/>
</dbReference>
<comment type="caution">
    <text evidence="7">The sequence shown here is derived from an EMBL/GenBank/DDBJ whole genome shotgun (WGS) entry which is preliminary data.</text>
</comment>
<feature type="compositionally biased region" description="Basic residues" evidence="5">
    <location>
        <begin position="407"/>
        <end position="418"/>
    </location>
</feature>
<evidence type="ECO:0000256" key="2">
    <source>
        <dbReference type="ARBA" id="ARBA00022771"/>
    </source>
</evidence>
<dbReference type="Pfam" id="PF00641">
    <property type="entry name" value="Zn_ribbon_RanBP"/>
    <property type="match status" value="2"/>
</dbReference>
<organism evidence="7 8">
    <name type="scientific">Pycnoporus cinnabarinus</name>
    <name type="common">Cinnabar-red polypore</name>
    <name type="synonym">Trametes cinnabarina</name>
    <dbReference type="NCBI Taxonomy" id="5643"/>
    <lineage>
        <taxon>Eukaryota</taxon>
        <taxon>Fungi</taxon>
        <taxon>Dikarya</taxon>
        <taxon>Basidiomycota</taxon>
        <taxon>Agaricomycotina</taxon>
        <taxon>Agaricomycetes</taxon>
        <taxon>Polyporales</taxon>
        <taxon>Polyporaceae</taxon>
        <taxon>Trametes</taxon>
    </lineage>
</organism>
<dbReference type="OMA" id="CSVCMLS"/>
<keyword evidence="8" id="KW-1185">Reference proteome</keyword>
<evidence type="ECO:0000256" key="1">
    <source>
        <dbReference type="ARBA" id="ARBA00022723"/>
    </source>
</evidence>
<feature type="region of interest" description="Disordered" evidence="5">
    <location>
        <begin position="79"/>
        <end position="139"/>
    </location>
</feature>
<reference evidence="7" key="1">
    <citation type="submission" date="2014-01" db="EMBL/GenBank/DDBJ databases">
        <title>The genome of the white-rot fungus Pycnoporus cinnabarinus: a basidiomycete model with a versatile arsenal for lignocellulosic biomass breakdown.</title>
        <authorList>
            <person name="Levasseur A."/>
            <person name="Lomascolo A."/>
            <person name="Ruiz-Duenas F.J."/>
            <person name="Uzan E."/>
            <person name="Piumi F."/>
            <person name="Kues U."/>
            <person name="Ram A.F.J."/>
            <person name="Murat C."/>
            <person name="Haon M."/>
            <person name="Benoit I."/>
            <person name="Arfi Y."/>
            <person name="Chevret D."/>
            <person name="Drula E."/>
            <person name="Kwon M.J."/>
            <person name="Gouret P."/>
            <person name="Lesage-Meessen L."/>
            <person name="Lombard V."/>
            <person name="Mariette J."/>
            <person name="Noirot C."/>
            <person name="Park J."/>
            <person name="Patyshakuliyeva A."/>
            <person name="Wieneger R.A.B."/>
            <person name="Wosten H.A.B."/>
            <person name="Martin F."/>
            <person name="Coutinho P.M."/>
            <person name="de Vries R."/>
            <person name="Martinez A.T."/>
            <person name="Klopp C."/>
            <person name="Pontarotti P."/>
            <person name="Henrissat B."/>
            <person name="Record E."/>
        </authorList>
    </citation>
    <scope>NUCLEOTIDE SEQUENCE [LARGE SCALE GENOMIC DNA]</scope>
    <source>
        <strain evidence="7">BRFM137</strain>
    </source>
</reference>
<feature type="compositionally biased region" description="Polar residues" evidence="5">
    <location>
        <begin position="500"/>
        <end position="509"/>
    </location>
</feature>
<keyword evidence="2 4" id="KW-0863">Zinc-finger</keyword>
<evidence type="ECO:0000313" key="7">
    <source>
        <dbReference type="EMBL" id="CDO73258.1"/>
    </source>
</evidence>
<dbReference type="AlphaFoldDB" id="A0A060SLE5"/>
<protein>
    <recommendedName>
        <fullName evidence="6">RanBP2-type domain-containing protein</fullName>
    </recommendedName>
</protein>
<evidence type="ECO:0000259" key="6">
    <source>
        <dbReference type="PROSITE" id="PS50199"/>
    </source>
</evidence>
<accession>A0A060SLE5</accession>
<dbReference type="OrthoDB" id="79830at2759"/>
<feature type="region of interest" description="Disordered" evidence="5">
    <location>
        <begin position="1"/>
        <end position="36"/>
    </location>
</feature>
<evidence type="ECO:0000256" key="4">
    <source>
        <dbReference type="PROSITE-ProRule" id="PRU00322"/>
    </source>
</evidence>
<dbReference type="HOGENOM" id="CLU_015888_0_0_1"/>
<dbReference type="STRING" id="5643.A0A060SLE5"/>
<evidence type="ECO:0000256" key="5">
    <source>
        <dbReference type="SAM" id="MobiDB-lite"/>
    </source>
</evidence>
<feature type="compositionally biased region" description="Basic and acidic residues" evidence="5">
    <location>
        <begin position="381"/>
        <end position="392"/>
    </location>
</feature>
<proteinExistence type="predicted"/>
<dbReference type="Gene3D" id="4.10.1060.10">
    <property type="entry name" value="Zinc finger, RanBP2-type"/>
    <property type="match status" value="2"/>
</dbReference>
<feature type="compositionally biased region" description="Basic and acidic residues" evidence="5">
    <location>
        <begin position="423"/>
        <end position="443"/>
    </location>
</feature>
<feature type="region of interest" description="Disordered" evidence="5">
    <location>
        <begin position="764"/>
        <end position="789"/>
    </location>
</feature>
<dbReference type="EMBL" id="CCBP010000120">
    <property type="protein sequence ID" value="CDO73258.1"/>
    <property type="molecule type" value="Genomic_DNA"/>
</dbReference>
<keyword evidence="3" id="KW-0862">Zinc</keyword>
<dbReference type="Proteomes" id="UP000029665">
    <property type="component" value="Unassembled WGS sequence"/>
</dbReference>
<dbReference type="PROSITE" id="PS01358">
    <property type="entry name" value="ZF_RANBP2_1"/>
    <property type="match status" value="2"/>
</dbReference>
<feature type="domain" description="RanBP2-type" evidence="6">
    <location>
        <begin position="737"/>
        <end position="767"/>
    </location>
</feature>
<keyword evidence="1" id="KW-0479">Metal-binding</keyword>
<dbReference type="InterPro" id="IPR036443">
    <property type="entry name" value="Znf_RanBP2_sf"/>
</dbReference>
<dbReference type="SMART" id="SM00547">
    <property type="entry name" value="ZnF_RBZ"/>
    <property type="match status" value="2"/>
</dbReference>
<feature type="compositionally biased region" description="Polar residues" evidence="5">
    <location>
        <begin position="98"/>
        <end position="126"/>
    </location>
</feature>
<dbReference type="InterPro" id="IPR001876">
    <property type="entry name" value="Znf_RanBP2"/>
</dbReference>
<feature type="region of interest" description="Disordered" evidence="5">
    <location>
        <begin position="236"/>
        <end position="652"/>
    </location>
</feature>
<feature type="compositionally biased region" description="Low complexity" evidence="5">
    <location>
        <begin position="354"/>
        <end position="371"/>
    </location>
</feature>
<feature type="compositionally biased region" description="Low complexity" evidence="5">
    <location>
        <begin position="595"/>
        <end position="607"/>
    </location>
</feature>
<feature type="region of interest" description="Disordered" evidence="5">
    <location>
        <begin position="175"/>
        <end position="197"/>
    </location>
</feature>
<dbReference type="PROSITE" id="PS50199">
    <property type="entry name" value="ZF_RANBP2_2"/>
    <property type="match status" value="2"/>
</dbReference>
<gene>
    <name evidence="7" type="ORF">BN946_scf185008.g20</name>
</gene>
<sequence>MNGGAVRSQGSRRHTRDNNASPYSRPGSVASKKSSGWSLTGLLSYLNPLRPFTSSSNEANLAESDAAQRLKQRGEEIAQLTQQQPPNPSSNHDRRPSQVANDSDQQQHIATSLSHSPPQTVTSEQRTSPRSDDSAVTSSANLQKVQEFLDQKRGRPLNHIEFAGLVSLLQNSVEDDDDHPEPFRFSKSPSTPARGATPTINFLSPSTSEQMVAAAGAAAQNGRKTLAKNPMGVYRWQGGGSARPRNRYQSPAFGSKVARPTIKLTPEKPKTDSKRRRVGEDATTSSPQPVPKPTLNTSTSSGSTSSSVSMANGTQSGAKFNGAVPSTPRIRTSGTGVAKPTTPAVPSPLRQIWSQSDSPPQTSPSQPVSKPTRAASFMTELIKEVTPPKKPDFANPYEAVSPLPRPAQKKQPVRKTRSAARANAEKVKEQAKEQAKEKEKEPELTPQAIIEATGSKRARPPPELIGQKSLEKRVTSPPEVSSARRSTRLNGTDAAHHRASQASTVTVSEVTDEEQPSPKKQRTASSKPNRAGSFNVEEIDDVEMSSSTGNTAALGGTYTLPSEVVEPGEEKAEKKRATSPSSTPAFPGFPRATFPPAKSSAPKAPSKLRFSIQVEKDEKMDVASEPVAASSKNSEPVAASAPPSGLPDKPKDARALVAAMREEDLPMYTFDIPSSSLGAGPSTLRAKETAKAAPVSSLPTFDFSNAQVAAAAPTPAPASVSGGFNWQAAGIKPPPKPSGDTWSCSVCMLSNPGSADKCTVCEAPREDKPKPAATQGFDWSKAGLKPPPKPSGDTWTCSVCMLSNPGGAVKCTVCDSPR</sequence>
<feature type="domain" description="RanBP2-type" evidence="6">
    <location>
        <begin position="790"/>
        <end position="818"/>
    </location>
</feature>
<feature type="compositionally biased region" description="Low complexity" evidence="5">
    <location>
        <begin position="297"/>
        <end position="309"/>
    </location>
</feature>
<dbReference type="SUPFAM" id="SSF90209">
    <property type="entry name" value="Ran binding protein zinc finger-like"/>
    <property type="match status" value="1"/>
</dbReference>
<name>A0A060SLE5_PYCCI</name>
<evidence type="ECO:0000256" key="3">
    <source>
        <dbReference type="ARBA" id="ARBA00022833"/>
    </source>
</evidence>